<dbReference type="STRING" id="583356.Igag_1197"/>
<dbReference type="GO" id="GO:0030170">
    <property type="term" value="F:pyridoxal phosphate binding"/>
    <property type="evidence" value="ECO:0007669"/>
    <property type="project" value="TreeGrafter"/>
</dbReference>
<proteinExistence type="inferred from homology"/>
<dbReference type="GO" id="GO:0047310">
    <property type="term" value="F:glutamine-scyllo-inositol transaminase activity"/>
    <property type="evidence" value="ECO:0007669"/>
    <property type="project" value="UniProtKB-EC"/>
</dbReference>
<name>E0SP76_IGNAA</name>
<sequence>MSNRSINIKLFEPVIEQEEIDSVIRVLKSGWLAQGPEVEMFEKEFAEYIGVRYSAAVSNGTVALMLALKALGIGQGDEVLVPDYTFIATATAPLMVGAIPKFVDVDVNTFNIDIEDLKNKISDRTKAVIVVHLFGHPANIKAVKEVIGDKNIMLIEDAAQAHGAEAWGQKVGSFGDAAIFSFYATKNITTGEGGMVVSDKKEVIEKVKLLRNHGQISRYIHAELGGNYRMTSIQAAIGRAQLRKLDRLNEIRRDNAQLLSAIITSINAQYGNVIELPVEEPWARHVYHLYAIKLKDKTLRDYLYECMNSNGVEVAINYPLPLHSQPLFKSLGYKDCCPTSSNLALRELSLPVHPKLSRNDINTISMVLSKCIDNYIHFTSIT</sequence>
<protein>
    <submittedName>
        <fullName evidence="2">Glutamine--scyllo-inositol transaminase</fullName>
        <ecNumber evidence="2">2.6.1.50</ecNumber>
    </submittedName>
</protein>
<keyword evidence="2" id="KW-0808">Transferase</keyword>
<gene>
    <name evidence="2" type="ordered locus">Igag_1197</name>
</gene>
<evidence type="ECO:0000313" key="2">
    <source>
        <dbReference type="EMBL" id="ADM28003.1"/>
    </source>
</evidence>
<dbReference type="BioCyc" id="IAGG583356:GHAH-1174-MONOMER"/>
<dbReference type="Gene3D" id="3.40.640.10">
    <property type="entry name" value="Type I PLP-dependent aspartate aminotransferase-like (Major domain)"/>
    <property type="match status" value="1"/>
</dbReference>
<keyword evidence="3" id="KW-1185">Reference proteome</keyword>
<dbReference type="InterPro" id="IPR015421">
    <property type="entry name" value="PyrdxlP-dep_Trfase_major"/>
</dbReference>
<evidence type="ECO:0000313" key="3">
    <source>
        <dbReference type="Proteomes" id="UP000001304"/>
    </source>
</evidence>
<dbReference type="SUPFAM" id="SSF53383">
    <property type="entry name" value="PLP-dependent transferases"/>
    <property type="match status" value="1"/>
</dbReference>
<comment type="similarity">
    <text evidence="1">Belongs to the DegT/DnrJ/EryC1 family.</text>
</comment>
<dbReference type="InterPro" id="IPR015424">
    <property type="entry name" value="PyrdxlP-dep_Trfase"/>
</dbReference>
<keyword evidence="1" id="KW-0663">Pyridoxal phosphate</keyword>
<keyword evidence="2" id="KW-0032">Aminotransferase</keyword>
<organism evidence="2 3">
    <name type="scientific">Ignisphaera aggregans (strain DSM 17230 / JCM 13409 / AQ1.S1)</name>
    <dbReference type="NCBI Taxonomy" id="583356"/>
    <lineage>
        <taxon>Archaea</taxon>
        <taxon>Thermoproteota</taxon>
        <taxon>Thermoprotei</taxon>
        <taxon>Desulfurococcales</taxon>
        <taxon>Desulfurococcaceae</taxon>
        <taxon>Ignisphaera</taxon>
    </lineage>
</organism>
<dbReference type="Pfam" id="PF01041">
    <property type="entry name" value="DegT_DnrJ_EryC1"/>
    <property type="match status" value="1"/>
</dbReference>
<dbReference type="AlphaFoldDB" id="E0SP76"/>
<dbReference type="EMBL" id="CP002098">
    <property type="protein sequence ID" value="ADM28003.1"/>
    <property type="molecule type" value="Genomic_DNA"/>
</dbReference>
<dbReference type="PANTHER" id="PTHR30244">
    <property type="entry name" value="TRANSAMINASE"/>
    <property type="match status" value="1"/>
</dbReference>
<dbReference type="CDD" id="cd00616">
    <property type="entry name" value="AHBA_syn"/>
    <property type="match status" value="1"/>
</dbReference>
<evidence type="ECO:0000256" key="1">
    <source>
        <dbReference type="RuleBase" id="RU004508"/>
    </source>
</evidence>
<dbReference type="PANTHER" id="PTHR30244:SF34">
    <property type="entry name" value="DTDP-4-AMINO-4,6-DIDEOXYGALACTOSE TRANSAMINASE"/>
    <property type="match status" value="1"/>
</dbReference>
<dbReference type="PIRSF" id="PIRSF000390">
    <property type="entry name" value="PLP_StrS"/>
    <property type="match status" value="1"/>
</dbReference>
<dbReference type="GO" id="GO:0000271">
    <property type="term" value="P:polysaccharide biosynthetic process"/>
    <property type="evidence" value="ECO:0007669"/>
    <property type="project" value="TreeGrafter"/>
</dbReference>
<dbReference type="KEGG" id="iag:Igag_1197"/>
<dbReference type="InterPro" id="IPR015422">
    <property type="entry name" value="PyrdxlP-dep_Trfase_small"/>
</dbReference>
<accession>E0SP76</accession>
<dbReference type="Gene3D" id="3.90.1150.10">
    <property type="entry name" value="Aspartate Aminotransferase, domain 1"/>
    <property type="match status" value="1"/>
</dbReference>
<dbReference type="EC" id="2.6.1.50" evidence="2"/>
<dbReference type="HOGENOM" id="CLU_033332_7_2_2"/>
<dbReference type="Proteomes" id="UP000001304">
    <property type="component" value="Chromosome"/>
</dbReference>
<dbReference type="InterPro" id="IPR000653">
    <property type="entry name" value="DegT/StrS_aminotransferase"/>
</dbReference>
<reference evidence="2 3" key="1">
    <citation type="journal article" date="2010" name="Stand. Genomic Sci.">
        <title>Complete genome sequence of Ignisphaera aggregans type strain (AQ1.S1).</title>
        <authorList>
            <person name="Goker M."/>
            <person name="Held B."/>
            <person name="Lapidus A."/>
            <person name="Nolan M."/>
            <person name="Spring S."/>
            <person name="Yasawong M."/>
            <person name="Lucas S."/>
            <person name="Glavina Del Rio T."/>
            <person name="Tice H."/>
            <person name="Cheng J.F."/>
            <person name="Goodwin L."/>
            <person name="Tapia R."/>
            <person name="Pitluck S."/>
            <person name="Liolios K."/>
            <person name="Ivanova N."/>
            <person name="Mavromatis K."/>
            <person name="Mikhailova N."/>
            <person name="Pati A."/>
            <person name="Chen A."/>
            <person name="Palaniappan K."/>
            <person name="Brambilla E."/>
            <person name="Land M."/>
            <person name="Hauser L."/>
            <person name="Chang Y.J."/>
            <person name="Jeffries C.D."/>
            <person name="Brettin T."/>
            <person name="Detter J.C."/>
            <person name="Han C."/>
            <person name="Rohde M."/>
            <person name="Sikorski J."/>
            <person name="Woyke T."/>
            <person name="Bristow J."/>
            <person name="Eisen J.A."/>
            <person name="Markowitz V."/>
            <person name="Hugenholtz P."/>
            <person name="Kyrpides N.C."/>
            <person name="Klenk H.P."/>
        </authorList>
    </citation>
    <scope>NUCLEOTIDE SEQUENCE [LARGE SCALE GENOMIC DNA]</scope>
    <source>
        <strain evidence="3">DSM 17230 / JCM 13409 / AQ1.S1</strain>
    </source>
</reference>